<evidence type="ECO:0000313" key="8">
    <source>
        <dbReference type="Proteomes" id="UP000294063"/>
    </source>
</evidence>
<evidence type="ECO:0000259" key="5">
    <source>
        <dbReference type="PROSITE" id="PS50931"/>
    </source>
</evidence>
<evidence type="ECO:0000256" key="3">
    <source>
        <dbReference type="ARBA" id="ARBA00023125"/>
    </source>
</evidence>
<dbReference type="Gene3D" id="3.40.190.290">
    <property type="match status" value="1"/>
</dbReference>
<dbReference type="SUPFAM" id="SSF46785">
    <property type="entry name" value="Winged helix' DNA-binding domain"/>
    <property type="match status" value="1"/>
</dbReference>
<reference evidence="8 9" key="1">
    <citation type="submission" date="2019-02" db="EMBL/GenBank/DDBJ databases">
        <title>Genome sequences of Aliivibrio finisterrensis strains from farmed Atlantic salmon.</title>
        <authorList>
            <person name="Bowman J.P."/>
        </authorList>
    </citation>
    <scope>NUCLEOTIDE SEQUENCE [LARGE SCALE GENOMIC DNA]</scope>
    <source>
        <strain evidence="7 9">A21</strain>
        <strain evidence="6 8">A46</strain>
    </source>
</reference>
<dbReference type="Gene3D" id="1.10.10.10">
    <property type="entry name" value="Winged helix-like DNA-binding domain superfamily/Winged helix DNA-binding domain"/>
    <property type="match status" value="1"/>
</dbReference>
<dbReference type="Pfam" id="PF03466">
    <property type="entry name" value="LysR_substrate"/>
    <property type="match status" value="1"/>
</dbReference>
<dbReference type="EMBL" id="SEZK01000014">
    <property type="protein sequence ID" value="RYU51360.1"/>
    <property type="molecule type" value="Genomic_DNA"/>
</dbReference>
<protein>
    <submittedName>
        <fullName evidence="6">LysR family transcriptional regulator</fullName>
    </submittedName>
</protein>
<dbReference type="Proteomes" id="UP000294166">
    <property type="component" value="Unassembled WGS sequence"/>
</dbReference>
<dbReference type="InterPro" id="IPR005119">
    <property type="entry name" value="LysR_subst-bd"/>
</dbReference>
<dbReference type="InterPro" id="IPR000847">
    <property type="entry name" value="LysR_HTH_N"/>
</dbReference>
<name>A0A4V1Z8T9_9GAMM</name>
<dbReference type="PROSITE" id="PS50931">
    <property type="entry name" value="HTH_LYSR"/>
    <property type="match status" value="1"/>
</dbReference>
<evidence type="ECO:0000256" key="2">
    <source>
        <dbReference type="ARBA" id="ARBA00023015"/>
    </source>
</evidence>
<dbReference type="RefSeq" id="WP_130046965.1">
    <property type="nucleotide sequence ID" value="NZ_SEZK01000014.1"/>
</dbReference>
<evidence type="ECO:0000256" key="1">
    <source>
        <dbReference type="ARBA" id="ARBA00009437"/>
    </source>
</evidence>
<dbReference type="GO" id="GO:0003677">
    <property type="term" value="F:DNA binding"/>
    <property type="evidence" value="ECO:0007669"/>
    <property type="project" value="UniProtKB-KW"/>
</dbReference>
<evidence type="ECO:0000313" key="9">
    <source>
        <dbReference type="Proteomes" id="UP000294166"/>
    </source>
</evidence>
<dbReference type="EMBL" id="SEZN01000014">
    <property type="protein sequence ID" value="RYU64558.1"/>
    <property type="molecule type" value="Genomic_DNA"/>
</dbReference>
<dbReference type="InterPro" id="IPR036390">
    <property type="entry name" value="WH_DNA-bd_sf"/>
</dbReference>
<keyword evidence="9" id="KW-1185">Reference proteome</keyword>
<sequence>MNKDLDYSLLKVLLLLNKHRSLKKVALILGKTEGTISKYLSKLRAQIGDPLFVRTREGLEPTPALTLLLPSLEEGLNVIDSAVFSNGSLSLTNYAKTIRVALQSSIISIYSYEIYKAINKEFPNSFISLELWSDSTEQNILDGKIDIGVHFIHGERKKDIYQSKLINTSMVVGVSPDNPINTWKEASLAPHIFFKINDSHHSRRYFVEHCLKNGIALDYKVNTDSFDTAMALVSEEGMAVVGLKRLLTAVGLKIIEIPEELQVDISLVSCIKLLNRGHPLQVKLKELIKGVIK</sequence>
<dbReference type="Pfam" id="PF00126">
    <property type="entry name" value="HTH_1"/>
    <property type="match status" value="1"/>
</dbReference>
<organism evidence="6 8">
    <name type="scientific">Aliivibrio finisterrensis</name>
    <dbReference type="NCBI Taxonomy" id="511998"/>
    <lineage>
        <taxon>Bacteria</taxon>
        <taxon>Pseudomonadati</taxon>
        <taxon>Pseudomonadota</taxon>
        <taxon>Gammaproteobacteria</taxon>
        <taxon>Vibrionales</taxon>
        <taxon>Vibrionaceae</taxon>
        <taxon>Aliivibrio</taxon>
    </lineage>
</organism>
<keyword evidence="3" id="KW-0238">DNA-binding</keyword>
<keyword evidence="4" id="KW-0804">Transcription</keyword>
<proteinExistence type="inferred from homology"/>
<evidence type="ECO:0000313" key="6">
    <source>
        <dbReference type="EMBL" id="RYU51360.1"/>
    </source>
</evidence>
<dbReference type="InterPro" id="IPR050389">
    <property type="entry name" value="LysR-type_TF"/>
</dbReference>
<keyword evidence="2" id="KW-0805">Transcription regulation</keyword>
<comment type="similarity">
    <text evidence="1">Belongs to the LysR transcriptional regulatory family.</text>
</comment>
<accession>A0A4V1Z8T9</accession>
<evidence type="ECO:0000313" key="7">
    <source>
        <dbReference type="EMBL" id="RYU64558.1"/>
    </source>
</evidence>
<dbReference type="PANTHER" id="PTHR30118:SF15">
    <property type="entry name" value="TRANSCRIPTIONAL REGULATORY PROTEIN"/>
    <property type="match status" value="1"/>
</dbReference>
<feature type="domain" description="HTH lysR-type" evidence="5">
    <location>
        <begin position="5"/>
        <end position="62"/>
    </location>
</feature>
<dbReference type="CDD" id="cd05466">
    <property type="entry name" value="PBP2_LTTR_substrate"/>
    <property type="match status" value="1"/>
</dbReference>
<dbReference type="SUPFAM" id="SSF53850">
    <property type="entry name" value="Periplasmic binding protein-like II"/>
    <property type="match status" value="1"/>
</dbReference>
<dbReference type="Proteomes" id="UP000294063">
    <property type="component" value="Unassembled WGS sequence"/>
</dbReference>
<dbReference type="InterPro" id="IPR036388">
    <property type="entry name" value="WH-like_DNA-bd_sf"/>
</dbReference>
<dbReference type="AlphaFoldDB" id="A0A4V1Z8T9"/>
<gene>
    <name evidence="7" type="ORF">ERW53_09070</name>
    <name evidence="6" type="ORF">ERW57_09550</name>
</gene>
<evidence type="ECO:0000256" key="4">
    <source>
        <dbReference type="ARBA" id="ARBA00023163"/>
    </source>
</evidence>
<comment type="caution">
    <text evidence="6">The sequence shown here is derived from an EMBL/GenBank/DDBJ whole genome shotgun (WGS) entry which is preliminary data.</text>
</comment>
<dbReference type="PANTHER" id="PTHR30118">
    <property type="entry name" value="HTH-TYPE TRANSCRIPTIONAL REGULATOR LEUO-RELATED"/>
    <property type="match status" value="1"/>
</dbReference>
<dbReference type="GO" id="GO:0003700">
    <property type="term" value="F:DNA-binding transcription factor activity"/>
    <property type="evidence" value="ECO:0007669"/>
    <property type="project" value="InterPro"/>
</dbReference>